<evidence type="ECO:0000313" key="5">
    <source>
        <dbReference type="Proteomes" id="UP000284841"/>
    </source>
</evidence>
<comment type="caution">
    <text evidence="4">The sequence shown here is derived from an EMBL/GenBank/DDBJ whole genome shotgun (WGS) entry which is preliminary data.</text>
</comment>
<name>A0A415E6M1_9FIRM</name>
<dbReference type="InterPro" id="IPR001387">
    <property type="entry name" value="Cro/C1-type_HTH"/>
</dbReference>
<dbReference type="SUPFAM" id="SSF47413">
    <property type="entry name" value="lambda repressor-like DNA-binding domains"/>
    <property type="match status" value="1"/>
</dbReference>
<gene>
    <name evidence="4" type="ORF">DW099_01595</name>
</gene>
<dbReference type="SMART" id="SM00530">
    <property type="entry name" value="HTH_XRE"/>
    <property type="match status" value="1"/>
</dbReference>
<proteinExistence type="predicted"/>
<dbReference type="GO" id="GO:0003677">
    <property type="term" value="F:DNA binding"/>
    <property type="evidence" value="ECO:0007669"/>
    <property type="project" value="UniProtKB-KW"/>
</dbReference>
<dbReference type="OrthoDB" id="9813152at2"/>
<protein>
    <submittedName>
        <fullName evidence="4">XRE family transcriptional regulator</fullName>
    </submittedName>
</protein>
<organism evidence="4 5">
    <name type="scientific">Emergencia timonensis</name>
    <dbReference type="NCBI Taxonomy" id="1776384"/>
    <lineage>
        <taxon>Bacteria</taxon>
        <taxon>Bacillati</taxon>
        <taxon>Bacillota</taxon>
        <taxon>Clostridia</taxon>
        <taxon>Peptostreptococcales</taxon>
        <taxon>Anaerovoracaceae</taxon>
        <taxon>Emergencia</taxon>
    </lineage>
</organism>
<keyword evidence="5" id="KW-1185">Reference proteome</keyword>
<keyword evidence="2" id="KW-0812">Transmembrane</keyword>
<dbReference type="Proteomes" id="UP000284841">
    <property type="component" value="Unassembled WGS sequence"/>
</dbReference>
<dbReference type="AlphaFoldDB" id="A0A415E6M1"/>
<feature type="transmembrane region" description="Helical" evidence="2">
    <location>
        <begin position="114"/>
        <end position="133"/>
    </location>
</feature>
<evidence type="ECO:0000313" key="4">
    <source>
        <dbReference type="EMBL" id="RHJ89295.1"/>
    </source>
</evidence>
<dbReference type="EMBL" id="QRMS01000001">
    <property type="protein sequence ID" value="RHJ89295.1"/>
    <property type="molecule type" value="Genomic_DNA"/>
</dbReference>
<accession>A0A415E6M1</accession>
<feature type="domain" description="HTH cro/C1-type" evidence="3">
    <location>
        <begin position="11"/>
        <end position="63"/>
    </location>
</feature>
<dbReference type="PROSITE" id="PS50943">
    <property type="entry name" value="HTH_CROC1"/>
    <property type="match status" value="1"/>
</dbReference>
<feature type="transmembrane region" description="Helical" evidence="2">
    <location>
        <begin position="145"/>
        <end position="173"/>
    </location>
</feature>
<evidence type="ECO:0000256" key="1">
    <source>
        <dbReference type="ARBA" id="ARBA00023125"/>
    </source>
</evidence>
<dbReference type="Gene3D" id="1.10.260.40">
    <property type="entry name" value="lambda repressor-like DNA-binding domains"/>
    <property type="match status" value="1"/>
</dbReference>
<dbReference type="STRING" id="1776384.GCA_900086585_02598"/>
<evidence type="ECO:0000256" key="2">
    <source>
        <dbReference type="SAM" id="Phobius"/>
    </source>
</evidence>
<keyword evidence="1" id="KW-0238">DNA-binding</keyword>
<dbReference type="CDD" id="cd00093">
    <property type="entry name" value="HTH_XRE"/>
    <property type="match status" value="1"/>
</dbReference>
<feature type="transmembrane region" description="Helical" evidence="2">
    <location>
        <begin position="90"/>
        <end position="108"/>
    </location>
</feature>
<dbReference type="PANTHER" id="PTHR46558:SF4">
    <property type="entry name" value="DNA-BIDING PHAGE PROTEIN"/>
    <property type="match status" value="1"/>
</dbReference>
<evidence type="ECO:0000259" key="3">
    <source>
        <dbReference type="PROSITE" id="PS50943"/>
    </source>
</evidence>
<reference evidence="4 5" key="1">
    <citation type="submission" date="2018-08" db="EMBL/GenBank/DDBJ databases">
        <title>A genome reference for cultivated species of the human gut microbiota.</title>
        <authorList>
            <person name="Zou Y."/>
            <person name="Xue W."/>
            <person name="Luo G."/>
        </authorList>
    </citation>
    <scope>NUCLEOTIDE SEQUENCE [LARGE SCALE GENOMIC DNA]</scope>
    <source>
        <strain evidence="4 5">AM07-24</strain>
    </source>
</reference>
<keyword evidence="2" id="KW-0472">Membrane</keyword>
<keyword evidence="2" id="KW-1133">Transmembrane helix</keyword>
<sequence length="179" mass="20269">MIVMKENFIFRLRQEKGWTQSELARILSVSEKKLAKWENGVGFPNVKTFELLIRVSGKTLTELLGQEGQDDALYEAIAIYKGEIKMRNRIIVTLVAAGIFIMIFLLDAMDLTGFVFLCLPFLISLIGITFLFTGQQQKRKKSKSLWLFVLGGCFLAYPLVFYVVFLVIVPFAYGGPVPT</sequence>
<dbReference type="PANTHER" id="PTHR46558">
    <property type="entry name" value="TRACRIPTIONAL REGULATORY PROTEIN-RELATED-RELATED"/>
    <property type="match status" value="1"/>
</dbReference>
<dbReference type="Pfam" id="PF01381">
    <property type="entry name" value="HTH_3"/>
    <property type="match status" value="1"/>
</dbReference>
<dbReference type="InterPro" id="IPR010982">
    <property type="entry name" value="Lambda_DNA-bd_dom_sf"/>
</dbReference>